<reference evidence="1" key="1">
    <citation type="journal article" date="2020" name="Stud. Mycol.">
        <title>101 Dothideomycetes genomes: a test case for predicting lifestyles and emergence of pathogens.</title>
        <authorList>
            <person name="Haridas S."/>
            <person name="Albert R."/>
            <person name="Binder M."/>
            <person name="Bloem J."/>
            <person name="Labutti K."/>
            <person name="Salamov A."/>
            <person name="Andreopoulos B."/>
            <person name="Baker S."/>
            <person name="Barry K."/>
            <person name="Bills G."/>
            <person name="Bluhm B."/>
            <person name="Cannon C."/>
            <person name="Castanera R."/>
            <person name="Culley D."/>
            <person name="Daum C."/>
            <person name="Ezra D."/>
            <person name="Gonzalez J."/>
            <person name="Henrissat B."/>
            <person name="Kuo A."/>
            <person name="Liang C."/>
            <person name="Lipzen A."/>
            <person name="Lutzoni F."/>
            <person name="Magnuson J."/>
            <person name="Mondo S."/>
            <person name="Nolan M."/>
            <person name="Ohm R."/>
            <person name="Pangilinan J."/>
            <person name="Park H.-J."/>
            <person name="Ramirez L."/>
            <person name="Alfaro M."/>
            <person name="Sun H."/>
            <person name="Tritt A."/>
            <person name="Yoshinaga Y."/>
            <person name="Zwiers L.-H."/>
            <person name="Turgeon B."/>
            <person name="Goodwin S."/>
            <person name="Spatafora J."/>
            <person name="Crous P."/>
            <person name="Grigoriev I."/>
        </authorList>
    </citation>
    <scope>NUCLEOTIDE SEQUENCE</scope>
    <source>
        <strain evidence="1">ATCC 200398</strain>
    </source>
</reference>
<sequence>MSITSPGDYFLRASDLLKPAGLKWIGNCNGLNAGYAADGYARIKGILALSQHMGTVSSPCPSSSIVGTAARKANGDKAMVHHSVCDGDMRVYTDIYKRFTVAQAGLFDPSMALGLLDRGVWRNVLRKAGVFISKYLLIWLESKYLSLHYTQFESVVVDSMALQHYMGITCEASEFARITGFLTFGLTFRGGIINGTLPTITGLMLAITDRSTVLHTDTNTHGWSTVPRKDIAIAFRRKSIELQNQYLPIIRNLAKSLPPIDPLAPMNQDTFYLRLSSFFRPRDIIACANDTPLMGSRDFVLPPKTRLINSGIWLSIGHMLPATQGISLAKRELQTGSCTIFFQGDGSFQATTQELSTLIRHKLDARLIQGLDAEYNDVVPWQYLKAPERMGAPDDGSYDIETHDVGTFQLRKGLKLVNIRLVREGMATNLKLALKLVGQQLMADPTPEPQPPLSSSTPSISYPPTSLPSRIRLKLDMKYRPFRLDVYRSPGSLSVIVLGIINTLNYMILASVCSQTNNTLELYSSTHLTKYRSASPPPIDLREEYENGFPKTPER</sequence>
<dbReference type="Proteomes" id="UP000799755">
    <property type="component" value="Unassembled WGS sequence"/>
</dbReference>
<gene>
    <name evidence="1" type="ORF">BDR25DRAFT_351813</name>
</gene>
<organism evidence="1 2">
    <name type="scientific">Lindgomyces ingoldianus</name>
    <dbReference type="NCBI Taxonomy" id="673940"/>
    <lineage>
        <taxon>Eukaryota</taxon>
        <taxon>Fungi</taxon>
        <taxon>Dikarya</taxon>
        <taxon>Ascomycota</taxon>
        <taxon>Pezizomycotina</taxon>
        <taxon>Dothideomycetes</taxon>
        <taxon>Pleosporomycetidae</taxon>
        <taxon>Pleosporales</taxon>
        <taxon>Lindgomycetaceae</taxon>
        <taxon>Lindgomyces</taxon>
    </lineage>
</organism>
<evidence type="ECO:0000313" key="2">
    <source>
        <dbReference type="Proteomes" id="UP000799755"/>
    </source>
</evidence>
<protein>
    <submittedName>
        <fullName evidence="1">Thiamine diphosphate-binding protein</fullName>
    </submittedName>
</protein>
<keyword evidence="2" id="KW-1185">Reference proteome</keyword>
<accession>A0ACB6R4R5</accession>
<name>A0ACB6R4R5_9PLEO</name>
<comment type="caution">
    <text evidence="1">The sequence shown here is derived from an EMBL/GenBank/DDBJ whole genome shotgun (WGS) entry which is preliminary data.</text>
</comment>
<evidence type="ECO:0000313" key="1">
    <source>
        <dbReference type="EMBL" id="KAF2474254.1"/>
    </source>
</evidence>
<proteinExistence type="predicted"/>
<dbReference type="EMBL" id="MU003498">
    <property type="protein sequence ID" value="KAF2474254.1"/>
    <property type="molecule type" value="Genomic_DNA"/>
</dbReference>